<organism evidence="13 14">
    <name type="scientific">Rhynchophorus ferrugineus</name>
    <name type="common">Red palm weevil</name>
    <name type="synonym">Curculio ferrugineus</name>
    <dbReference type="NCBI Taxonomy" id="354439"/>
    <lineage>
        <taxon>Eukaryota</taxon>
        <taxon>Metazoa</taxon>
        <taxon>Ecdysozoa</taxon>
        <taxon>Arthropoda</taxon>
        <taxon>Hexapoda</taxon>
        <taxon>Insecta</taxon>
        <taxon>Pterygota</taxon>
        <taxon>Neoptera</taxon>
        <taxon>Endopterygota</taxon>
        <taxon>Coleoptera</taxon>
        <taxon>Polyphaga</taxon>
        <taxon>Cucujiformia</taxon>
        <taxon>Curculionidae</taxon>
        <taxon>Dryophthorinae</taxon>
        <taxon>Rhynchophorus</taxon>
    </lineage>
</organism>
<dbReference type="Proteomes" id="UP000625711">
    <property type="component" value="Unassembled WGS sequence"/>
</dbReference>
<dbReference type="Gene3D" id="1.10.287.110">
    <property type="entry name" value="DnaJ domain"/>
    <property type="match status" value="1"/>
</dbReference>
<dbReference type="GO" id="GO:0006457">
    <property type="term" value="P:protein folding"/>
    <property type="evidence" value="ECO:0007669"/>
    <property type="project" value="InterPro"/>
</dbReference>
<accession>A0A834HY96</accession>
<dbReference type="PROSITE" id="PS50076">
    <property type="entry name" value="DNAJ_2"/>
    <property type="match status" value="1"/>
</dbReference>
<dbReference type="PANTHER" id="PTHR43888">
    <property type="entry name" value="DNAJ-LIKE-2, ISOFORM A-RELATED"/>
    <property type="match status" value="1"/>
</dbReference>
<dbReference type="FunFam" id="1.10.287.110:FF:000016">
    <property type="entry name" value="DnaJ (Hsp40) homolog, subfamily A, member 2"/>
    <property type="match status" value="1"/>
</dbReference>
<evidence type="ECO:0000256" key="5">
    <source>
        <dbReference type="ARBA" id="ARBA00022833"/>
    </source>
</evidence>
<dbReference type="InterPro" id="IPR036410">
    <property type="entry name" value="HSP_DnaJ_Cys-rich_dom_sf"/>
</dbReference>
<evidence type="ECO:0000256" key="1">
    <source>
        <dbReference type="ARBA" id="ARBA00022481"/>
    </source>
</evidence>
<evidence type="ECO:0000259" key="11">
    <source>
        <dbReference type="PROSITE" id="PS50076"/>
    </source>
</evidence>
<dbReference type="GO" id="GO:0051082">
    <property type="term" value="F:unfolded protein binding"/>
    <property type="evidence" value="ECO:0007669"/>
    <property type="project" value="InterPro"/>
</dbReference>
<feature type="compositionally biased region" description="Basic and acidic residues" evidence="10">
    <location>
        <begin position="360"/>
        <end position="372"/>
    </location>
</feature>
<dbReference type="InterPro" id="IPR008971">
    <property type="entry name" value="HSP40/DnaJ_pept-bd"/>
</dbReference>
<dbReference type="EMBL" id="JAACXV010014280">
    <property type="protein sequence ID" value="KAF7269002.1"/>
    <property type="molecule type" value="Genomic_DNA"/>
</dbReference>
<dbReference type="GO" id="GO:0030544">
    <property type="term" value="F:Hsp70 protein binding"/>
    <property type="evidence" value="ECO:0007669"/>
    <property type="project" value="InterPro"/>
</dbReference>
<name>A0A834HY96_RHYFE</name>
<evidence type="ECO:0000256" key="7">
    <source>
        <dbReference type="ARBA" id="ARBA00023288"/>
    </source>
</evidence>
<evidence type="ECO:0000313" key="14">
    <source>
        <dbReference type="Proteomes" id="UP000625711"/>
    </source>
</evidence>
<dbReference type="SMART" id="SM00271">
    <property type="entry name" value="DnaJ"/>
    <property type="match status" value="1"/>
</dbReference>
<evidence type="ECO:0000256" key="6">
    <source>
        <dbReference type="ARBA" id="ARBA00023186"/>
    </source>
</evidence>
<proteinExistence type="predicted"/>
<dbReference type="InterPro" id="IPR018253">
    <property type="entry name" value="DnaJ_domain_CS"/>
</dbReference>
<keyword evidence="1" id="KW-0488">Methylation</keyword>
<evidence type="ECO:0000256" key="10">
    <source>
        <dbReference type="SAM" id="MobiDB-lite"/>
    </source>
</evidence>
<dbReference type="Pfam" id="PF00226">
    <property type="entry name" value="DnaJ"/>
    <property type="match status" value="1"/>
</dbReference>
<keyword evidence="2 9" id="KW-0479">Metal-binding</keyword>
<dbReference type="InterPro" id="IPR044713">
    <property type="entry name" value="DNJA1/2-like"/>
</dbReference>
<dbReference type="PROSITE" id="PS00636">
    <property type="entry name" value="DNAJ_1"/>
    <property type="match status" value="1"/>
</dbReference>
<dbReference type="OrthoDB" id="550424at2759"/>
<feature type="domain" description="J" evidence="11">
    <location>
        <begin position="5"/>
        <end position="67"/>
    </location>
</feature>
<protein>
    <submittedName>
        <fullName evidence="13">Uncharacterized protein</fullName>
    </submittedName>
</protein>
<gene>
    <name evidence="13" type="ORF">GWI33_017925</name>
</gene>
<dbReference type="Pfam" id="PF01556">
    <property type="entry name" value="DnaJ_C"/>
    <property type="match status" value="1"/>
</dbReference>
<keyword evidence="4 9" id="KW-0863">Zinc-finger</keyword>
<keyword evidence="3" id="KW-0677">Repeat</keyword>
<dbReference type="SUPFAM" id="SSF46565">
    <property type="entry name" value="Chaperone J-domain"/>
    <property type="match status" value="1"/>
</dbReference>
<dbReference type="SUPFAM" id="SSF57938">
    <property type="entry name" value="DnaJ/Hsp40 cysteine-rich domain"/>
    <property type="match status" value="1"/>
</dbReference>
<dbReference type="SUPFAM" id="SSF49493">
    <property type="entry name" value="HSP40/DnaJ peptide-binding domain"/>
    <property type="match status" value="2"/>
</dbReference>
<keyword evidence="5 9" id="KW-0862">Zinc</keyword>
<dbReference type="InterPro" id="IPR002939">
    <property type="entry name" value="DnaJ_C"/>
</dbReference>
<dbReference type="FunFam" id="2.60.260.20:FF:000003">
    <property type="entry name" value="DnaJ subfamily A member 2"/>
    <property type="match status" value="1"/>
</dbReference>
<comment type="caution">
    <text evidence="13">The sequence shown here is derived from an EMBL/GenBank/DDBJ whole genome shotgun (WGS) entry which is preliminary data.</text>
</comment>
<keyword evidence="6" id="KW-0143">Chaperone</keyword>
<dbReference type="GO" id="GO:0008270">
    <property type="term" value="F:zinc ion binding"/>
    <property type="evidence" value="ECO:0007669"/>
    <property type="project" value="UniProtKB-KW"/>
</dbReference>
<dbReference type="PROSITE" id="PS51188">
    <property type="entry name" value="ZF_CR"/>
    <property type="match status" value="1"/>
</dbReference>
<keyword evidence="14" id="KW-1185">Reference proteome</keyword>
<dbReference type="InterPro" id="IPR001305">
    <property type="entry name" value="HSP_DnaJ_Cys-rich_dom"/>
</dbReference>
<evidence type="ECO:0000313" key="13">
    <source>
        <dbReference type="EMBL" id="KAF7269002.1"/>
    </source>
</evidence>
<dbReference type="AlphaFoldDB" id="A0A834HY96"/>
<evidence type="ECO:0000259" key="12">
    <source>
        <dbReference type="PROSITE" id="PS51188"/>
    </source>
</evidence>
<reference evidence="13" key="1">
    <citation type="submission" date="2020-08" db="EMBL/GenBank/DDBJ databases">
        <title>Genome sequencing and assembly of the red palm weevil Rhynchophorus ferrugineus.</title>
        <authorList>
            <person name="Dias G.B."/>
            <person name="Bergman C.M."/>
            <person name="Manee M."/>
        </authorList>
    </citation>
    <scope>NUCLEOTIDE SEQUENCE</scope>
    <source>
        <strain evidence="13">AA-2017</strain>
        <tissue evidence="13">Whole larva</tissue>
    </source>
</reference>
<dbReference type="CDD" id="cd10719">
    <property type="entry name" value="DnaJ_zf"/>
    <property type="match status" value="1"/>
</dbReference>
<dbReference type="CDD" id="cd06257">
    <property type="entry name" value="DnaJ"/>
    <property type="match status" value="1"/>
</dbReference>
<keyword evidence="7" id="KW-0449">Lipoprotein</keyword>
<dbReference type="InterPro" id="IPR036869">
    <property type="entry name" value="J_dom_sf"/>
</dbReference>
<keyword evidence="8" id="KW-0636">Prenylation</keyword>
<feature type="compositionally biased region" description="Acidic residues" evidence="10">
    <location>
        <begin position="349"/>
        <end position="359"/>
    </location>
</feature>
<evidence type="ECO:0000256" key="2">
    <source>
        <dbReference type="ARBA" id="ARBA00022723"/>
    </source>
</evidence>
<evidence type="ECO:0000256" key="3">
    <source>
        <dbReference type="ARBA" id="ARBA00022737"/>
    </source>
</evidence>
<dbReference type="CDD" id="cd10747">
    <property type="entry name" value="DnaJ_C"/>
    <property type="match status" value="1"/>
</dbReference>
<sequence>MADNKLYDILGVNRNATENEIKKQYRKLAKEFHPDKNPDAGDKFKEISYAYEVLSDPKKRSQYDRVGLKGMQEGGHEGFGDDLLSHLFGGGLFGGFGGFGGGGMRRRQRGEDTIHPLKVTLEDISCTGTGSKNGQPAEKCRSCNGCGLKVTYRSLGPGMAQQVQSCCTDCRGDGEVIKEKDRCPTCKGKKVCNETKILEVHVDKGMKDNQKIIFRGEGDQQPNVEPGDVVIVLQQKPHERFERSDICNLHMTHKISLTEALCGFSLVVKHLDSRDLIITHPAGQVIKPGEIKVVNGEGMPVYKSPFEKGNLYITFSIVFPENHFAPEPQLKQLESILPPRPGFDMPTGDVEEVELTEYDPNDRSSHSGHRGEAYASDEEEHHGPGMQCVHQ</sequence>
<dbReference type="PRINTS" id="PR00625">
    <property type="entry name" value="JDOMAIN"/>
</dbReference>
<feature type="region of interest" description="Disordered" evidence="10">
    <location>
        <begin position="335"/>
        <end position="391"/>
    </location>
</feature>
<evidence type="ECO:0000256" key="9">
    <source>
        <dbReference type="PROSITE-ProRule" id="PRU00546"/>
    </source>
</evidence>
<feature type="zinc finger region" description="CR-type" evidence="9">
    <location>
        <begin position="110"/>
        <end position="195"/>
    </location>
</feature>
<dbReference type="Gene3D" id="2.10.230.10">
    <property type="entry name" value="Heat shock protein DnaJ, cysteine-rich domain"/>
    <property type="match status" value="1"/>
</dbReference>
<feature type="domain" description="CR-type" evidence="12">
    <location>
        <begin position="110"/>
        <end position="195"/>
    </location>
</feature>
<dbReference type="Gene3D" id="2.60.260.20">
    <property type="entry name" value="Urease metallochaperone UreE, N-terminal domain"/>
    <property type="match status" value="2"/>
</dbReference>
<dbReference type="InterPro" id="IPR001623">
    <property type="entry name" value="DnaJ_domain"/>
</dbReference>
<evidence type="ECO:0000256" key="4">
    <source>
        <dbReference type="ARBA" id="ARBA00022771"/>
    </source>
</evidence>
<evidence type="ECO:0000256" key="8">
    <source>
        <dbReference type="ARBA" id="ARBA00023289"/>
    </source>
</evidence>